<evidence type="ECO:0000313" key="4">
    <source>
        <dbReference type="Proteomes" id="UP001139293"/>
    </source>
</evidence>
<evidence type="ECO:0000313" key="3">
    <source>
        <dbReference type="EMBL" id="MCL1138977.1"/>
    </source>
</evidence>
<organism evidence="3 4">
    <name type="scientific">Shewanella pneumatophori</name>
    <dbReference type="NCBI Taxonomy" id="314092"/>
    <lineage>
        <taxon>Bacteria</taxon>
        <taxon>Pseudomonadati</taxon>
        <taxon>Pseudomonadota</taxon>
        <taxon>Gammaproteobacteria</taxon>
        <taxon>Alteromonadales</taxon>
        <taxon>Shewanellaceae</taxon>
        <taxon>Shewanella</taxon>
    </lineage>
</organism>
<protein>
    <submittedName>
        <fullName evidence="3">DUF4136 domain-containing protein</fullName>
    </submittedName>
</protein>
<comment type="caution">
    <text evidence="3">The sequence shown here is derived from an EMBL/GenBank/DDBJ whole genome shotgun (WGS) entry which is preliminary data.</text>
</comment>
<keyword evidence="1" id="KW-0732">Signal</keyword>
<dbReference type="Proteomes" id="UP001139293">
    <property type="component" value="Unassembled WGS sequence"/>
</dbReference>
<feature type="chain" id="PRO_5040729342" evidence="1">
    <location>
        <begin position="23"/>
        <end position="187"/>
    </location>
</feature>
<dbReference type="AlphaFoldDB" id="A0A9X2CEJ3"/>
<dbReference type="Gene3D" id="3.30.160.670">
    <property type="match status" value="1"/>
</dbReference>
<feature type="domain" description="DUF4136" evidence="2">
    <location>
        <begin position="22"/>
        <end position="182"/>
    </location>
</feature>
<dbReference type="EMBL" id="JAKILB010000005">
    <property type="protein sequence ID" value="MCL1138977.1"/>
    <property type="molecule type" value="Genomic_DNA"/>
</dbReference>
<evidence type="ECO:0000256" key="1">
    <source>
        <dbReference type="SAM" id="SignalP"/>
    </source>
</evidence>
<gene>
    <name evidence="3" type="ORF">L2740_10530</name>
</gene>
<name>A0A9X2CEJ3_9GAMM</name>
<dbReference type="Pfam" id="PF13590">
    <property type="entry name" value="DUF4136"/>
    <property type="match status" value="1"/>
</dbReference>
<dbReference type="InterPro" id="IPR025411">
    <property type="entry name" value="DUF4136"/>
</dbReference>
<accession>A0A9X2CEJ3</accession>
<feature type="signal peptide" evidence="1">
    <location>
        <begin position="1"/>
        <end position="22"/>
    </location>
</feature>
<proteinExistence type="predicted"/>
<dbReference type="PROSITE" id="PS51257">
    <property type="entry name" value="PROKAR_LIPOPROTEIN"/>
    <property type="match status" value="1"/>
</dbReference>
<dbReference type="RefSeq" id="WP_248950121.1">
    <property type="nucleotide sequence ID" value="NZ_JAKILB010000005.1"/>
</dbReference>
<keyword evidence="4" id="KW-1185">Reference proteome</keyword>
<reference evidence="3" key="1">
    <citation type="submission" date="2022-01" db="EMBL/GenBank/DDBJ databases">
        <title>Whole genome-based taxonomy of the Shewanellaceae.</title>
        <authorList>
            <person name="Martin-Rodriguez A.J."/>
        </authorList>
    </citation>
    <scope>NUCLEOTIDE SEQUENCE</scope>
    <source>
        <strain evidence="3">KCTC 23973</strain>
    </source>
</reference>
<evidence type="ECO:0000259" key="2">
    <source>
        <dbReference type="Pfam" id="PF13590"/>
    </source>
</evidence>
<sequence>MNKLLVIIAALALSACSSLKTSSDYDPGVNFNEVKTYAWVQKKTEDATYHLDGLMDQRVRKAVDDQLQLKGLTKGDAATADILVNYLTKVDKKINVDTFNTNYGYNPYYGPGWGWGGGVGHTQTTVREYEVGTLILDMVNTKTGKLIWRGSVADTMRDKDTPEERVEVVNEAVGALLLNYPPKPEGK</sequence>